<keyword evidence="2" id="KW-1185">Reference proteome</keyword>
<reference evidence="2" key="2">
    <citation type="journal article" date="2016" name="Environ. Microbiol. Rep.">
        <title>Analysis of defence systems and a conjugative IncP-1 plasmid in the marine polyaromatic hydrocarbons-degrading bacterium Cycloclasticus sp. 78-ME.</title>
        <authorList>
            <person name="Yakimov M.M."/>
            <person name="Crisafi F."/>
            <person name="Messina E."/>
            <person name="Smedile F."/>
            <person name="Lopatina A."/>
            <person name="Denaro R."/>
            <person name="Pieper D.H."/>
            <person name="Golyshin P.N."/>
            <person name="Giuliano L."/>
        </authorList>
    </citation>
    <scope>NUCLEOTIDE SEQUENCE [LARGE SCALE GENOMIC DNA]</scope>
    <source>
        <strain evidence="2">78-ME</strain>
    </source>
</reference>
<evidence type="ECO:0000313" key="2">
    <source>
        <dbReference type="Proteomes" id="UP000015380"/>
    </source>
</evidence>
<accession>S5TI73</accession>
<dbReference type="AlphaFoldDB" id="S5TI73"/>
<evidence type="ECO:0008006" key="3">
    <source>
        <dbReference type="Google" id="ProtNLM"/>
    </source>
</evidence>
<evidence type="ECO:0000313" key="1">
    <source>
        <dbReference type="EMBL" id="AGS40587.1"/>
    </source>
</evidence>
<dbReference type="InterPro" id="IPR007922">
    <property type="entry name" value="DciA-like"/>
</dbReference>
<reference evidence="1 2" key="1">
    <citation type="submission" date="2013-05" db="EMBL/GenBank/DDBJ databases">
        <title>Between feast and famine: a lifestyle of most important marine PAH-degrading bacterium Cycloclasticus sp. 7ME.</title>
        <authorList>
            <person name="Yakimov M.M."/>
            <person name="Messina E."/>
            <person name="Genovese M."/>
            <person name="Denaro R."/>
            <person name="Crisafi F."/>
            <person name="Russo D."/>
            <person name="Cappello S."/>
            <person name="Santisi S."/>
            <person name="Smedile F."/>
            <person name="Golyshina O.V."/>
            <person name="Tran H."/>
            <person name="Pieper D.H."/>
            <person name="Golyshin P.N."/>
            <person name="Giuliano L."/>
        </authorList>
    </citation>
    <scope>NUCLEOTIDE SEQUENCE [LARGE SCALE GENOMIC DNA]</scope>
    <source>
        <strain evidence="1 2">78-ME</strain>
    </source>
</reference>
<gene>
    <name evidence="1" type="ORF">CYCME_2275</name>
</gene>
<dbReference type="KEGG" id="cza:CYCME_2275"/>
<protein>
    <recommendedName>
        <fullName evidence="3">DUF721 domain-containing protein</fullName>
    </recommendedName>
</protein>
<proteinExistence type="predicted"/>
<organism evidence="1 2">
    <name type="scientific">Cycloclasticus zancles 78-ME</name>
    <dbReference type="NCBI Taxonomy" id="1198232"/>
    <lineage>
        <taxon>Bacteria</taxon>
        <taxon>Pseudomonadati</taxon>
        <taxon>Pseudomonadota</taxon>
        <taxon>Gammaproteobacteria</taxon>
        <taxon>Thiotrichales</taxon>
        <taxon>Piscirickettsiaceae</taxon>
        <taxon>Cycloclasticus</taxon>
    </lineage>
</organism>
<dbReference type="EMBL" id="CP005996">
    <property type="protein sequence ID" value="AGS40587.1"/>
    <property type="molecule type" value="Genomic_DNA"/>
</dbReference>
<dbReference type="HOGENOM" id="CLU_1892759_0_0_6"/>
<dbReference type="Proteomes" id="UP000015380">
    <property type="component" value="Chromosome"/>
</dbReference>
<name>S5TI73_9GAMM</name>
<dbReference type="Pfam" id="PF05258">
    <property type="entry name" value="DciA"/>
    <property type="match status" value="1"/>
</dbReference>
<sequence length="146" mass="16530">MFKQPFKNNRSSLNGLQHIQQSLHQQKTLLRLVQRSITEDLAAHCLHVTASKNTVILFTDSSVWASKLLYLRQPILNALSNYFGERVRTLKVKVLSKHTAKTPLLPKSPSSHTLKCLTEANDSEQADSLTHSMNKLIKTLQKNKLS</sequence>
<dbReference type="PATRIC" id="fig|1198232.3.peg.2245"/>